<dbReference type="OrthoDB" id="9808705at2"/>
<feature type="transmembrane region" description="Helical" evidence="1">
    <location>
        <begin position="7"/>
        <end position="31"/>
    </location>
</feature>
<organism evidence="2 3">
    <name type="scientific">Hallerella succinigenes</name>
    <dbReference type="NCBI Taxonomy" id="1896222"/>
    <lineage>
        <taxon>Bacteria</taxon>
        <taxon>Pseudomonadati</taxon>
        <taxon>Fibrobacterota</taxon>
        <taxon>Fibrobacteria</taxon>
        <taxon>Fibrobacterales</taxon>
        <taxon>Fibrobacteraceae</taxon>
        <taxon>Hallerella</taxon>
    </lineage>
</organism>
<keyword evidence="1" id="KW-1133">Transmembrane helix</keyword>
<dbReference type="EMBL" id="PGEX01000001">
    <property type="protein sequence ID" value="PJJ40533.1"/>
    <property type="molecule type" value="Genomic_DNA"/>
</dbReference>
<keyword evidence="1" id="KW-0812">Transmembrane</keyword>
<keyword evidence="1" id="KW-0472">Membrane</keyword>
<dbReference type="Proteomes" id="UP000231134">
    <property type="component" value="Unassembled WGS sequence"/>
</dbReference>
<sequence>MKRLKPAVAIGIFAIFVGCLVALAWFGRYYLSLYLNTSHTYGVVQVHFQGHSSGGLLDHRWNSIRVEGPGFDVAVQKPQVKAHIMLSPTEDFIHVDMDTVKAKIQPSQFPKSENDTAAFAIPDFRIPLDARVRIGHVQADVDSVGSWSVDSLKVKPLGNRAAQLSFQEAQGDYLERKISGKVILSWQGEFLSANVKAITEDNDSVTVALNAPQNSLSDISGTAELHVKNPKKLVKGAIPKSVSIKDIHVNASFSANTEKKKFSYDARLRTKLGAFWPLPALNADLRVQSNEKMNFVVNGKLTGKNSSQRIDIRGRVDKNLNGKVNVNIQGIEALFGPRFQPLDCSVSATKNSKDALSAHVITKAGSIVNAEISGLDKGPFNIDFTGDIAANEAWTRRWSGEHLKLNTRPQVKGSFHDGKLHADVAIAPVEYAYTMKADSVFTSLVLDKNGIDFIKGFIRTPKENFTFTGDVKWKDSIPHTSWQVNQSDGGYGKAFITLDLEMESEAHKVRLSTIPFADTTLLQGLDGIATGTFNQNFEFWNGNIELDVETEIAQIPLNGHFQLHNSIDSISLDKALISTGTNSIEIEGSALLHYDSTEAFFTSAKLVDVWASTDKFDIPLLLAPYEKSPLATGMFSGNVSYRKGSGLQGSLQFSNLSLKNVSPDFFSIPKLDVFAETEKMQISGNISAGERTWNGDLQIDVNGLLEPKRHIFAYFTTPVGGTAWLDGDIDSTFKWSGKAQLTGSWFLPENMGEIVYTDFKADATGDLRHVLDSLNLSFHSDSTAIDTKRGFPILPVSFSGTFKDGIFNIPDAKLTNSQGESILASASYNLKSGTLGSVDINTDQFSLTWNQIHHIRLSKINGHLEDSEKEFTLSLQLDTISYKLNKPEWGDADASAHGTAIVHLPHAVNGSFANPTIEGNFLLNRAVYKKDFSVEIGFGSLSKISATLSGFFTKVRRTRPPLKKTAAKSRPLNLSLHISDSQRDTIAILTNLANFPLTVDLWVLGTTDHPLLRGDINNSANGTIGLKDLFQFDLESFAISFQDVPWDRGTIHVSSVQNLPYCKTTENRDEDETCPVHLDILGTLTAPKPMPSANCGVDDSPASLYYSVLLGCMSEEENSTIDRNKVAGKLIGSVLTTTANKTLGGEYVGDISMKLKLFDEETISEKDSSYLMIPISLDRWVKDLSFVFGYKQDQSETPTYDRALEAGITYTIPAFSEEDKTKNPEHYSPKLDFGANLISKNYITTTDEDEHRLEKNVGFHYSYKFWSPRLFGFGKTSEEKKKEKEAEKEKK</sequence>
<gene>
    <name evidence="2" type="ORF">BGX16_0460</name>
</gene>
<dbReference type="PROSITE" id="PS51257">
    <property type="entry name" value="PROKAR_LIPOPROTEIN"/>
    <property type="match status" value="1"/>
</dbReference>
<comment type="caution">
    <text evidence="2">The sequence shown here is derived from an EMBL/GenBank/DDBJ whole genome shotgun (WGS) entry which is preliminary data.</text>
</comment>
<accession>A0A2M9A4G5</accession>
<reference evidence="2 3" key="1">
    <citation type="submission" date="2017-11" db="EMBL/GenBank/DDBJ databases">
        <title>Animal gut microbial communities from fecal samples from Wisconsin, USA.</title>
        <authorList>
            <person name="Neumann A."/>
        </authorList>
    </citation>
    <scope>NUCLEOTIDE SEQUENCE [LARGE SCALE GENOMIC DNA]</scope>
    <source>
        <strain evidence="2 3">UWS3</strain>
    </source>
</reference>
<evidence type="ECO:0000313" key="3">
    <source>
        <dbReference type="Proteomes" id="UP000231134"/>
    </source>
</evidence>
<evidence type="ECO:0000313" key="2">
    <source>
        <dbReference type="EMBL" id="PJJ40533.1"/>
    </source>
</evidence>
<proteinExistence type="predicted"/>
<evidence type="ECO:0000256" key="1">
    <source>
        <dbReference type="SAM" id="Phobius"/>
    </source>
</evidence>
<protein>
    <submittedName>
        <fullName evidence="2">Uncharacterized protein</fullName>
    </submittedName>
</protein>
<keyword evidence="3" id="KW-1185">Reference proteome</keyword>
<dbReference type="RefSeq" id="WP_157797833.1">
    <property type="nucleotide sequence ID" value="NZ_PGEX01000001.1"/>
</dbReference>
<name>A0A2M9A4G5_9BACT</name>